<gene>
    <name evidence="3" type="ORF">BRARA_G00539</name>
</gene>
<dbReference type="CDD" id="cd00132">
    <property type="entry name" value="CRIB"/>
    <property type="match status" value="1"/>
</dbReference>
<accession>A0A397YI36</accession>
<organism evidence="3 4">
    <name type="scientific">Brassica campestris</name>
    <name type="common">Field mustard</name>
    <dbReference type="NCBI Taxonomy" id="3711"/>
    <lineage>
        <taxon>Eukaryota</taxon>
        <taxon>Viridiplantae</taxon>
        <taxon>Streptophyta</taxon>
        <taxon>Embryophyta</taxon>
        <taxon>Tracheophyta</taxon>
        <taxon>Spermatophyta</taxon>
        <taxon>Magnoliopsida</taxon>
        <taxon>eudicotyledons</taxon>
        <taxon>Gunneridae</taxon>
        <taxon>Pentapetalae</taxon>
        <taxon>rosids</taxon>
        <taxon>malvids</taxon>
        <taxon>Brassicales</taxon>
        <taxon>Brassicaceae</taxon>
        <taxon>Brassiceae</taxon>
        <taxon>Brassica</taxon>
    </lineage>
</organism>
<evidence type="ECO:0000313" key="4">
    <source>
        <dbReference type="Proteomes" id="UP000264353"/>
    </source>
</evidence>
<dbReference type="InterPro" id="IPR000095">
    <property type="entry name" value="CRIB_dom"/>
</dbReference>
<name>A0A397YI36_BRACM</name>
<feature type="domain" description="CRIB" evidence="2">
    <location>
        <begin position="48"/>
        <end position="61"/>
    </location>
</feature>
<feature type="compositionally biased region" description="Low complexity" evidence="1">
    <location>
        <begin position="134"/>
        <end position="143"/>
    </location>
</feature>
<reference evidence="3 4" key="1">
    <citation type="submission" date="2018-06" db="EMBL/GenBank/DDBJ databases">
        <title>WGS assembly of Brassica rapa FPsc.</title>
        <authorList>
            <person name="Bowman J."/>
            <person name="Kohchi T."/>
            <person name="Yamato K."/>
            <person name="Jenkins J."/>
            <person name="Shu S."/>
            <person name="Ishizaki K."/>
            <person name="Yamaoka S."/>
            <person name="Nishihama R."/>
            <person name="Nakamura Y."/>
            <person name="Berger F."/>
            <person name="Adam C."/>
            <person name="Aki S."/>
            <person name="Althoff F."/>
            <person name="Araki T."/>
            <person name="Arteaga-Vazquez M."/>
            <person name="Balasubrmanian S."/>
            <person name="Bauer D."/>
            <person name="Boehm C."/>
            <person name="Briginshaw L."/>
            <person name="Caballero-Perez J."/>
            <person name="Catarino B."/>
            <person name="Chen F."/>
            <person name="Chiyoda S."/>
            <person name="Chovatia M."/>
            <person name="Davies K."/>
            <person name="Delmans M."/>
            <person name="Demura T."/>
            <person name="Dierschke T."/>
            <person name="Dolan L."/>
            <person name="Dorantes-Acosta A."/>
            <person name="Eklund D."/>
            <person name="Florent S."/>
            <person name="Flores-Sandoval E."/>
            <person name="Fujiyama A."/>
            <person name="Fukuzawa H."/>
            <person name="Galik B."/>
            <person name="Grimanelli D."/>
            <person name="Grimwood J."/>
            <person name="Grossniklaus U."/>
            <person name="Hamada T."/>
            <person name="Haseloff J."/>
            <person name="Hetherington A."/>
            <person name="Higo A."/>
            <person name="Hirakawa Y."/>
            <person name="Hundley H."/>
            <person name="Ikeda Y."/>
            <person name="Inoue K."/>
            <person name="Inoue S."/>
            <person name="Ishida S."/>
            <person name="Jia Q."/>
            <person name="Kakita M."/>
            <person name="Kanazawa T."/>
            <person name="Kawai Y."/>
            <person name="Kawashima T."/>
            <person name="Kennedy M."/>
            <person name="Kinose K."/>
            <person name="Kinoshita T."/>
            <person name="Kohara Y."/>
            <person name="Koide E."/>
            <person name="Komatsu K."/>
            <person name="Kopischke S."/>
            <person name="Kubo M."/>
            <person name="Kyozuka J."/>
            <person name="Lagercrantz U."/>
            <person name="Lin S."/>
            <person name="Lindquist E."/>
            <person name="Lipzen A."/>
            <person name="Lu C."/>
            <person name="Luna E."/>
            <person name="Martienssen R."/>
            <person name="Minamino N."/>
            <person name="Mizutani M."/>
            <person name="Mizutani M."/>
            <person name="Mochizuki N."/>
            <person name="Monte I."/>
            <person name="Mosher R."/>
            <person name="Nagasaki H."/>
            <person name="Nakagami H."/>
            <person name="Naramoto S."/>
            <person name="Nishitani K."/>
            <person name="Ohtani M."/>
            <person name="Okamoto T."/>
            <person name="Okumura M."/>
            <person name="Phillips J."/>
            <person name="Pollak B."/>
            <person name="Reinders A."/>
            <person name="Roevekamp M."/>
            <person name="Sano R."/>
            <person name="Sawa S."/>
            <person name="Schmid M."/>
            <person name="Shirakawa M."/>
            <person name="Solano R."/>
            <person name="Spunde A."/>
            <person name="Suetsugu N."/>
            <person name="Sugano S."/>
            <person name="Sugiyama A."/>
            <person name="Sun R."/>
            <person name="Suzuki Y."/>
            <person name="Takenaka M."/>
            <person name="Takezawa D."/>
            <person name="Tomogane H."/>
            <person name="Tsuzuki M."/>
            <person name="Ueda T."/>
            <person name="Umeda M."/>
            <person name="Ward J."/>
            <person name="Watanabe Y."/>
            <person name="Yazaki K."/>
            <person name="Yokoyama R."/>
            <person name="Yoshitake Y."/>
            <person name="Yotsui I."/>
            <person name="Zachgo S."/>
            <person name="Schmutz J."/>
        </authorList>
    </citation>
    <scope>NUCLEOTIDE SEQUENCE [LARGE SCALE GENOMIC DNA]</scope>
    <source>
        <strain evidence="4">cv. B-3</strain>
    </source>
</reference>
<evidence type="ECO:0000259" key="2">
    <source>
        <dbReference type="PROSITE" id="PS50108"/>
    </source>
</evidence>
<evidence type="ECO:0000313" key="3">
    <source>
        <dbReference type="EMBL" id="RID53119.1"/>
    </source>
</evidence>
<dbReference type="PROSITE" id="PS50108">
    <property type="entry name" value="CRIB"/>
    <property type="match status" value="1"/>
</dbReference>
<dbReference type="Pfam" id="PF00786">
    <property type="entry name" value="PBD"/>
    <property type="match status" value="1"/>
</dbReference>
<dbReference type="EMBL" id="CM010634">
    <property type="protein sequence ID" value="RID53119.1"/>
    <property type="molecule type" value="Genomic_DNA"/>
</dbReference>
<feature type="compositionally biased region" description="Basic residues" evidence="1">
    <location>
        <begin position="90"/>
        <end position="100"/>
    </location>
</feature>
<dbReference type="SMART" id="SM00285">
    <property type="entry name" value="PBD"/>
    <property type="match status" value="1"/>
</dbReference>
<dbReference type="Proteomes" id="UP000264353">
    <property type="component" value="Chromosome A7"/>
</dbReference>
<protein>
    <recommendedName>
        <fullName evidence="2">CRIB domain-containing protein</fullName>
    </recommendedName>
</protein>
<dbReference type="PANTHER" id="PTHR46325:SF14">
    <property type="entry name" value="CRIB DOMAIN-CONTAINING PROTEIN RIC5"/>
    <property type="match status" value="1"/>
</dbReference>
<proteinExistence type="predicted"/>
<sequence length="205" mass="22122">MKKFLIASRAILVCICKLKVTSPMKGFLKGLRYIARIFEDEKEPEIQIGNPTDVKHVAHIGWEGPSATTPSWMHEYKSPEESKGNSNKKEKQRNKGRRKSSTNTNNSPSESPSRVGGSARPSKRSTGKQREQSTGEGSESGTGIDLPQQNDQSLGQKKSRQKRSKGGGGRGGEPSQSTGPAKSKETDISVRAVLPCVGLGSSTGR</sequence>
<feature type="compositionally biased region" description="Low complexity" evidence="1">
    <location>
        <begin position="101"/>
        <end position="113"/>
    </location>
</feature>
<feature type="region of interest" description="Disordered" evidence="1">
    <location>
        <begin position="65"/>
        <end position="205"/>
    </location>
</feature>
<dbReference type="PANTHER" id="PTHR46325">
    <property type="entry name" value="CRIB DOMAIN-CONTAINING PROTEIN RIC8"/>
    <property type="match status" value="1"/>
</dbReference>
<evidence type="ECO:0000256" key="1">
    <source>
        <dbReference type="SAM" id="MobiDB-lite"/>
    </source>
</evidence>
<feature type="compositionally biased region" description="Basic and acidic residues" evidence="1">
    <location>
        <begin position="74"/>
        <end position="89"/>
    </location>
</feature>
<dbReference type="AlphaFoldDB" id="A0A397YI36"/>